<dbReference type="InParanoid" id="A0A397R485"/>
<name>A0A397R485_9MOLU</name>
<gene>
    <name evidence="5" type="ORF">EI71_01682</name>
</gene>
<dbReference type="EMBL" id="QXEV01000026">
    <property type="protein sequence ID" value="RIA64984.1"/>
    <property type="molecule type" value="Genomic_DNA"/>
</dbReference>
<organism evidence="5 6">
    <name type="scientific">Anaeroplasma bactoclasticum</name>
    <dbReference type="NCBI Taxonomy" id="2088"/>
    <lineage>
        <taxon>Bacteria</taxon>
        <taxon>Bacillati</taxon>
        <taxon>Mycoplasmatota</taxon>
        <taxon>Mollicutes</taxon>
        <taxon>Anaeroplasmatales</taxon>
        <taxon>Anaeroplasmataceae</taxon>
        <taxon>Anaeroplasma</taxon>
    </lineage>
</organism>
<evidence type="ECO:0000256" key="1">
    <source>
        <dbReference type="ARBA" id="ARBA00022679"/>
    </source>
</evidence>
<dbReference type="PANTHER" id="PTHR13943">
    <property type="entry name" value="HRAS-LIKE SUPPRESSOR - RELATED"/>
    <property type="match status" value="1"/>
</dbReference>
<keyword evidence="5" id="KW-0012">Acyltransferase</keyword>
<evidence type="ECO:0000259" key="4">
    <source>
        <dbReference type="PROSITE" id="PS51934"/>
    </source>
</evidence>
<evidence type="ECO:0000256" key="3">
    <source>
        <dbReference type="ARBA" id="ARBA00023098"/>
    </source>
</evidence>
<dbReference type="GO" id="GO:0005737">
    <property type="term" value="C:cytoplasm"/>
    <property type="evidence" value="ECO:0007669"/>
    <property type="project" value="TreeGrafter"/>
</dbReference>
<dbReference type="AlphaFoldDB" id="A0A397R485"/>
<dbReference type="GO" id="GO:0070292">
    <property type="term" value="P:N-acylphosphatidylethanolamine metabolic process"/>
    <property type="evidence" value="ECO:0007669"/>
    <property type="project" value="TreeGrafter"/>
</dbReference>
<dbReference type="InterPro" id="IPR051496">
    <property type="entry name" value="H-rev107_PLA/AT"/>
</dbReference>
<keyword evidence="2" id="KW-0378">Hydrolase</keyword>
<protein>
    <submittedName>
        <fullName evidence="5">Lecithin:retinol acyltransferase</fullName>
    </submittedName>
</protein>
<dbReference type="Gene3D" id="3.90.1720.10">
    <property type="entry name" value="endopeptidase domain like (from Nostoc punctiforme)"/>
    <property type="match status" value="1"/>
</dbReference>
<feature type="domain" description="LRAT" evidence="4">
    <location>
        <begin position="12"/>
        <end position="120"/>
    </location>
</feature>
<dbReference type="GO" id="GO:0004623">
    <property type="term" value="F:phospholipase A2 activity"/>
    <property type="evidence" value="ECO:0007669"/>
    <property type="project" value="TreeGrafter"/>
</dbReference>
<accession>A0A397R485</accession>
<evidence type="ECO:0000256" key="2">
    <source>
        <dbReference type="ARBA" id="ARBA00022801"/>
    </source>
</evidence>
<dbReference type="RefSeq" id="WP_162849893.1">
    <property type="nucleotide sequence ID" value="NZ_QXEV01000026.1"/>
</dbReference>
<dbReference type="InterPro" id="IPR007053">
    <property type="entry name" value="LRAT_dom"/>
</dbReference>
<dbReference type="PROSITE" id="PS51934">
    <property type="entry name" value="LRAT"/>
    <property type="match status" value="1"/>
</dbReference>
<dbReference type="GO" id="GO:0016410">
    <property type="term" value="F:N-acyltransferase activity"/>
    <property type="evidence" value="ECO:0007669"/>
    <property type="project" value="TreeGrafter"/>
</dbReference>
<dbReference type="Proteomes" id="UP000266506">
    <property type="component" value="Unassembled WGS sequence"/>
</dbReference>
<reference evidence="5 6" key="1">
    <citation type="submission" date="2018-08" db="EMBL/GenBank/DDBJ databases">
        <title>Genomic Encyclopedia of Archaeal and Bacterial Type Strains, Phase II (KMG-II): from individual species to whole genera.</title>
        <authorList>
            <person name="Goeker M."/>
        </authorList>
    </citation>
    <scope>NUCLEOTIDE SEQUENCE [LARGE SCALE GENOMIC DNA]</scope>
    <source>
        <strain evidence="5 6">ATCC 27112</strain>
    </source>
</reference>
<keyword evidence="1 5" id="KW-0808">Transferase</keyword>
<comment type="caution">
    <text evidence="5">The sequence shown here is derived from an EMBL/GenBank/DDBJ whole genome shotgun (WGS) entry which is preliminary data.</text>
</comment>
<dbReference type="PANTHER" id="PTHR13943:SF77">
    <property type="entry name" value="LRAT DOMAIN-CONTAINING PROTEIN"/>
    <property type="match status" value="1"/>
</dbReference>
<dbReference type="Pfam" id="PF04970">
    <property type="entry name" value="LRAT"/>
    <property type="match status" value="1"/>
</dbReference>
<sequence>MWALGKPEYGDHIRVCRGAYFHHGIYQDDDCVYQFGIPGEGIETDPKNAVVCTISLKDFSKGSPIEVRVYTKEEKEIKRSPLEIIQYAKDHLGEKGYNLISNNCEHFANRCVFGKSESEQVDNILNTIRQIFQRG</sequence>
<keyword evidence="6" id="KW-1185">Reference proteome</keyword>
<proteinExistence type="predicted"/>
<evidence type="ECO:0000313" key="6">
    <source>
        <dbReference type="Proteomes" id="UP000266506"/>
    </source>
</evidence>
<keyword evidence="3" id="KW-0443">Lipid metabolism</keyword>
<evidence type="ECO:0000313" key="5">
    <source>
        <dbReference type="EMBL" id="RIA64984.1"/>
    </source>
</evidence>
<dbReference type="GO" id="GO:0008970">
    <property type="term" value="F:phospholipase A1 activity"/>
    <property type="evidence" value="ECO:0007669"/>
    <property type="project" value="TreeGrafter"/>
</dbReference>